<dbReference type="SFLD" id="SFLDF00009">
    <property type="entry name" value="o-succinylbenzoate_synthase"/>
    <property type="match status" value="1"/>
</dbReference>
<evidence type="ECO:0000259" key="5">
    <source>
        <dbReference type="Pfam" id="PF13378"/>
    </source>
</evidence>
<feature type="domain" description="OSBS enolase-like N-terminal" evidence="6">
    <location>
        <begin position="3"/>
        <end position="97"/>
    </location>
</feature>
<organism evidence="7 8">
    <name type="scientific">Photobacterium halotolerans</name>
    <dbReference type="NCBI Taxonomy" id="265726"/>
    <lineage>
        <taxon>Bacteria</taxon>
        <taxon>Pseudomonadati</taxon>
        <taxon>Pseudomonadota</taxon>
        <taxon>Gammaproteobacteria</taxon>
        <taxon>Vibrionales</taxon>
        <taxon>Vibrionaceae</taxon>
        <taxon>Photobacterium</taxon>
    </lineage>
</organism>
<keyword evidence="3 7" id="KW-0456">Lyase</keyword>
<dbReference type="InterPro" id="IPR041338">
    <property type="entry name" value="OSBS_N"/>
</dbReference>
<dbReference type="RefSeq" id="WP_161446618.1">
    <property type="nucleotide sequence ID" value="NZ_WXWW01000266.1"/>
</dbReference>
<gene>
    <name evidence="7" type="primary">menC</name>
    <name evidence="7" type="ORF">CAG72_18960</name>
</gene>
<reference evidence="7 8" key="1">
    <citation type="submission" date="2017-05" db="EMBL/GenBank/DDBJ databases">
        <title>High clonality and local adaptation shapes Vibrionaceae linages within an endangered oasis.</title>
        <authorList>
            <person name="Vazquez-Rosas-Landa M."/>
        </authorList>
    </citation>
    <scope>NUCLEOTIDE SEQUENCE [LARGE SCALE GENOMIC DNA]</scope>
    <source>
        <strain evidence="7 8">P46_P4S1P180</strain>
    </source>
</reference>
<dbReference type="Pfam" id="PF13378">
    <property type="entry name" value="MR_MLE_C"/>
    <property type="match status" value="1"/>
</dbReference>
<comment type="caution">
    <text evidence="7">The sequence shown here is derived from an EMBL/GenBank/DDBJ whole genome shotgun (WGS) entry which is preliminary data.</text>
</comment>
<evidence type="ECO:0000256" key="3">
    <source>
        <dbReference type="ARBA" id="ARBA00023239"/>
    </source>
</evidence>
<dbReference type="EMBL" id="WXWW01000266">
    <property type="protein sequence ID" value="NAW67281.1"/>
    <property type="molecule type" value="Genomic_DNA"/>
</dbReference>
<dbReference type="AlphaFoldDB" id="A0A7X4WEJ0"/>
<protein>
    <recommendedName>
        <fullName evidence="4">o-succinylbenzoate synthase</fullName>
        <ecNumber evidence="4">4.2.1.113</ecNumber>
    </recommendedName>
</protein>
<name>A0A7X4WEJ0_9GAMM</name>
<proteinExistence type="predicted"/>
<dbReference type="GO" id="GO:0043748">
    <property type="term" value="F:O-succinylbenzoate synthase activity"/>
    <property type="evidence" value="ECO:0007669"/>
    <property type="project" value="UniProtKB-EC"/>
</dbReference>
<keyword evidence="2" id="KW-0460">Magnesium</keyword>
<feature type="domain" description="Enolase C-terminal" evidence="5">
    <location>
        <begin position="128"/>
        <end position="274"/>
    </location>
</feature>
<dbReference type="PANTHER" id="PTHR48073">
    <property type="entry name" value="O-SUCCINYLBENZOATE SYNTHASE-RELATED"/>
    <property type="match status" value="1"/>
</dbReference>
<accession>A0A7X4WEJ0</accession>
<dbReference type="Pfam" id="PF21508">
    <property type="entry name" value="MenC_N"/>
    <property type="match status" value="1"/>
</dbReference>
<dbReference type="SUPFAM" id="SSF54826">
    <property type="entry name" value="Enolase N-terminal domain-like"/>
    <property type="match status" value="1"/>
</dbReference>
<evidence type="ECO:0000259" key="6">
    <source>
        <dbReference type="Pfam" id="PF21508"/>
    </source>
</evidence>
<dbReference type="InterPro" id="IPR036849">
    <property type="entry name" value="Enolase-like_C_sf"/>
</dbReference>
<dbReference type="NCBIfam" id="NF003473">
    <property type="entry name" value="PRK05105.1"/>
    <property type="match status" value="1"/>
</dbReference>
<dbReference type="InterPro" id="IPR029065">
    <property type="entry name" value="Enolase_C-like"/>
</dbReference>
<keyword evidence="1" id="KW-0479">Metal-binding</keyword>
<dbReference type="Proteomes" id="UP000465712">
    <property type="component" value="Unassembled WGS sequence"/>
</dbReference>
<dbReference type="NCBIfam" id="TIGR01927">
    <property type="entry name" value="menC_gam_Gplu"/>
    <property type="match status" value="1"/>
</dbReference>
<dbReference type="EC" id="4.2.1.113" evidence="4"/>
<dbReference type="Gene3D" id="3.20.20.120">
    <property type="entry name" value="Enolase-like C-terminal domain"/>
    <property type="match status" value="1"/>
</dbReference>
<dbReference type="GO" id="GO:0009234">
    <property type="term" value="P:menaquinone biosynthetic process"/>
    <property type="evidence" value="ECO:0007669"/>
    <property type="project" value="UniProtKB-UniRule"/>
</dbReference>
<dbReference type="InterPro" id="IPR029017">
    <property type="entry name" value="Enolase-like_N"/>
</dbReference>
<dbReference type="SUPFAM" id="SSF51604">
    <property type="entry name" value="Enolase C-terminal domain-like"/>
    <property type="match status" value="1"/>
</dbReference>
<dbReference type="PANTHER" id="PTHR48073:SF2">
    <property type="entry name" value="O-SUCCINYLBENZOATE SYNTHASE"/>
    <property type="match status" value="1"/>
</dbReference>
<dbReference type="GO" id="GO:0046872">
    <property type="term" value="F:metal ion binding"/>
    <property type="evidence" value="ECO:0007669"/>
    <property type="project" value="UniProtKB-KW"/>
</dbReference>
<sequence length="324" mass="35470">MRRSARLWCYQLPMDSGVVLRGRRMAERRGYIAELHEGKRSSLGEIAPLPGFSVESHEQAGQQAERALADWVRGQAFVETGLYPSVAFGLSMAGTELTGILPAAGQFRTAPLLNGETDIGLQPAQRLAKLKVGRAEPWQDAAQVNQYLGIYPNLMLRLDANQAWSLVQARAFCRAITPSHISRITFIEEPCQRPADSLSFADESGMALAWDETLQQAVRQPGFRLESLGRAAAIVIKPTLIGSVQRCANLIRHAQILGMQAVISSSLESSLGLTQLARLSGWLLPDSVPGLDTLNLFQSQLEVPWPGSTLPIQLLHAQTPVWQS</sequence>
<dbReference type="SFLD" id="SFLDS00001">
    <property type="entry name" value="Enolase"/>
    <property type="match status" value="1"/>
</dbReference>
<evidence type="ECO:0000256" key="2">
    <source>
        <dbReference type="ARBA" id="ARBA00022842"/>
    </source>
</evidence>
<dbReference type="SFLD" id="SFLDG00180">
    <property type="entry name" value="muconate_cycloisomerase"/>
    <property type="match status" value="1"/>
</dbReference>
<evidence type="ECO:0000313" key="8">
    <source>
        <dbReference type="Proteomes" id="UP000465712"/>
    </source>
</evidence>
<evidence type="ECO:0000256" key="4">
    <source>
        <dbReference type="NCBIfam" id="TIGR01927"/>
    </source>
</evidence>
<dbReference type="Gene3D" id="3.30.390.10">
    <property type="entry name" value="Enolase-like, N-terminal domain"/>
    <property type="match status" value="1"/>
</dbReference>
<evidence type="ECO:0000256" key="1">
    <source>
        <dbReference type="ARBA" id="ARBA00022723"/>
    </source>
</evidence>
<evidence type="ECO:0000313" key="7">
    <source>
        <dbReference type="EMBL" id="NAW67281.1"/>
    </source>
</evidence>